<evidence type="ECO:0000313" key="7">
    <source>
        <dbReference type="EMBL" id="QSQ23705.1"/>
    </source>
</evidence>
<evidence type="ECO:0000256" key="5">
    <source>
        <dbReference type="SAM" id="SignalP"/>
    </source>
</evidence>
<dbReference type="InterPro" id="IPR036909">
    <property type="entry name" value="Cyt_c-like_dom_sf"/>
</dbReference>
<dbReference type="PROSITE" id="PS51007">
    <property type="entry name" value="CYTC"/>
    <property type="match status" value="1"/>
</dbReference>
<dbReference type="Proteomes" id="UP000662747">
    <property type="component" value="Chromosome"/>
</dbReference>
<evidence type="ECO:0000313" key="8">
    <source>
        <dbReference type="Proteomes" id="UP000662747"/>
    </source>
</evidence>
<evidence type="ECO:0000256" key="3">
    <source>
        <dbReference type="ARBA" id="ARBA00023004"/>
    </source>
</evidence>
<dbReference type="PANTHER" id="PTHR40394:SF2">
    <property type="entry name" value="QUINOL:CYTOCHROME C OXIDOREDUCTASE MEMBRANE PROTEIN"/>
    <property type="match status" value="1"/>
</dbReference>
<evidence type="ECO:0000256" key="4">
    <source>
        <dbReference type="PROSITE-ProRule" id="PRU00433"/>
    </source>
</evidence>
<feature type="signal peptide" evidence="5">
    <location>
        <begin position="1"/>
        <end position="16"/>
    </location>
</feature>
<sequence>MSARGLSWAVAALALAACNDSEPMQIMARDNPYSEDPYFADARAMRPTVPGTVAQEWYRRQGPYVPLGAPDGGLMDLEGFPVPLTREVLLRGRSQFENWCSPCHGLLADGQSIVGRNMRLRPPPALYGPLHTPHPARGATEVDGGLTRAGSGEGAGPLTPGWDALPHPPGFYYQVISGGYGLMPSYAVLKPEDRWAVVAWLRVLAFSQRAPLSAAPPEVRASLQQQPGSGGTP</sequence>
<keyword evidence="8" id="KW-1185">Reference proteome</keyword>
<dbReference type="EMBL" id="CP071090">
    <property type="protein sequence ID" value="QSQ23705.1"/>
    <property type="molecule type" value="Genomic_DNA"/>
</dbReference>
<dbReference type="InterPro" id="IPR009056">
    <property type="entry name" value="Cyt_c-like_dom"/>
</dbReference>
<feature type="domain" description="Cytochrome c" evidence="6">
    <location>
        <begin position="87"/>
        <end position="205"/>
    </location>
</feature>
<keyword evidence="1 4" id="KW-0349">Heme</keyword>
<dbReference type="PANTHER" id="PTHR40394">
    <property type="entry name" value="LIPOPROTEIN-RELATED"/>
    <property type="match status" value="1"/>
</dbReference>
<keyword evidence="5" id="KW-0732">Signal</keyword>
<gene>
    <name evidence="7" type="ORF">JY651_01590</name>
</gene>
<reference evidence="7 8" key="1">
    <citation type="submission" date="2021-02" db="EMBL/GenBank/DDBJ databases">
        <title>De Novo genome assembly of isolated myxobacteria.</title>
        <authorList>
            <person name="Stevens D.C."/>
        </authorList>
    </citation>
    <scope>NUCLEOTIDE SEQUENCE [LARGE SCALE GENOMIC DNA]</scope>
    <source>
        <strain evidence="8">SCPEA02</strain>
    </source>
</reference>
<dbReference type="Gene3D" id="1.10.760.10">
    <property type="entry name" value="Cytochrome c-like domain"/>
    <property type="match status" value="1"/>
</dbReference>
<evidence type="ECO:0000256" key="2">
    <source>
        <dbReference type="ARBA" id="ARBA00022723"/>
    </source>
</evidence>
<dbReference type="RefSeq" id="WP_206725276.1">
    <property type="nucleotide sequence ID" value="NZ_CP071090.1"/>
</dbReference>
<protein>
    <submittedName>
        <fullName evidence="7">Cytochrome c</fullName>
    </submittedName>
</protein>
<feature type="chain" id="PRO_5045423424" evidence="5">
    <location>
        <begin position="17"/>
        <end position="233"/>
    </location>
</feature>
<accession>A0ABX7NY12</accession>
<keyword evidence="2 4" id="KW-0479">Metal-binding</keyword>
<dbReference type="PROSITE" id="PS51257">
    <property type="entry name" value="PROKAR_LIPOPROTEIN"/>
    <property type="match status" value="1"/>
</dbReference>
<name>A0ABX7NY12_9BACT</name>
<keyword evidence="3 4" id="KW-0408">Iron</keyword>
<dbReference type="SUPFAM" id="SSF46626">
    <property type="entry name" value="Cytochrome c"/>
    <property type="match status" value="1"/>
</dbReference>
<evidence type="ECO:0000256" key="1">
    <source>
        <dbReference type="ARBA" id="ARBA00022617"/>
    </source>
</evidence>
<evidence type="ECO:0000259" key="6">
    <source>
        <dbReference type="PROSITE" id="PS51007"/>
    </source>
</evidence>
<organism evidence="7 8">
    <name type="scientific">Pyxidicoccus parkwayensis</name>
    <dbReference type="NCBI Taxonomy" id="2813578"/>
    <lineage>
        <taxon>Bacteria</taxon>
        <taxon>Pseudomonadati</taxon>
        <taxon>Myxococcota</taxon>
        <taxon>Myxococcia</taxon>
        <taxon>Myxococcales</taxon>
        <taxon>Cystobacterineae</taxon>
        <taxon>Myxococcaceae</taxon>
        <taxon>Pyxidicoccus</taxon>
    </lineage>
</organism>
<proteinExistence type="predicted"/>